<keyword evidence="2" id="KW-1185">Reference proteome</keyword>
<comment type="caution">
    <text evidence="1">The sequence shown here is derived from an EMBL/GenBank/DDBJ whole genome shotgun (WGS) entry which is preliminary data.</text>
</comment>
<gene>
    <name evidence="1" type="ORF">ODALV1_LOCUS28447</name>
</gene>
<reference evidence="1 2" key="1">
    <citation type="submission" date="2024-08" db="EMBL/GenBank/DDBJ databases">
        <authorList>
            <person name="Cucini C."/>
            <person name="Frati F."/>
        </authorList>
    </citation>
    <scope>NUCLEOTIDE SEQUENCE [LARGE SCALE GENOMIC DNA]</scope>
</reference>
<name>A0ABP1S1M0_9HEXA</name>
<dbReference type="EMBL" id="CAXLJM020000141">
    <property type="protein sequence ID" value="CAL8140835.1"/>
    <property type="molecule type" value="Genomic_DNA"/>
</dbReference>
<accession>A0ABP1S1M0</accession>
<sequence>MQIECQGDPTDDLPSDFKFFPDFSCHQGFSRPKFVEMYKESLVEARNRDERHSYDGDDETKLERCSKYWMLRKLRITGEYSIHRELSKPDTYFVPEPPNETLGSFGDELRNKWIGKIREDCQDPFIGTMIMDSKHCTDPDIEILYNCISKSVVKLLKLSGIYNTKTVSLANHLQQYCDFRLLLYTLIVVPIVIS</sequence>
<proteinExistence type="predicted"/>
<evidence type="ECO:0000313" key="1">
    <source>
        <dbReference type="EMBL" id="CAL8140835.1"/>
    </source>
</evidence>
<dbReference type="Proteomes" id="UP001642540">
    <property type="component" value="Unassembled WGS sequence"/>
</dbReference>
<protein>
    <submittedName>
        <fullName evidence="1">Uncharacterized protein</fullName>
    </submittedName>
</protein>
<evidence type="ECO:0000313" key="2">
    <source>
        <dbReference type="Proteomes" id="UP001642540"/>
    </source>
</evidence>
<organism evidence="1 2">
    <name type="scientific">Orchesella dallaii</name>
    <dbReference type="NCBI Taxonomy" id="48710"/>
    <lineage>
        <taxon>Eukaryota</taxon>
        <taxon>Metazoa</taxon>
        <taxon>Ecdysozoa</taxon>
        <taxon>Arthropoda</taxon>
        <taxon>Hexapoda</taxon>
        <taxon>Collembola</taxon>
        <taxon>Entomobryomorpha</taxon>
        <taxon>Entomobryoidea</taxon>
        <taxon>Orchesellidae</taxon>
        <taxon>Orchesellinae</taxon>
        <taxon>Orchesella</taxon>
    </lineage>
</organism>